<reference evidence="2" key="1">
    <citation type="submission" date="2018-11" db="EMBL/GenBank/DDBJ databases">
        <authorList>
            <consortium name="Genoscope - CEA"/>
            <person name="William W."/>
        </authorList>
    </citation>
    <scope>NUCLEOTIDE SEQUENCE</scope>
</reference>
<dbReference type="GO" id="GO:0005737">
    <property type="term" value="C:cytoplasm"/>
    <property type="evidence" value="ECO:0007669"/>
    <property type="project" value="TreeGrafter"/>
</dbReference>
<evidence type="ECO:0000313" key="2">
    <source>
        <dbReference type="EMBL" id="VDD00015.1"/>
    </source>
</evidence>
<protein>
    <submittedName>
        <fullName evidence="2">Uncharacterized protein</fullName>
    </submittedName>
</protein>
<sequence length="104" mass="11473">MRFFADANKENILEVEEQKESEDKDKHKNDKEEKANKVYIVFLKPGEGENYYRGGGRGGRGRGVVGRDGEGAYGGGFDGYRSEVATAIGDIAQFPYLGASRIHP</sequence>
<accession>A0A3P6BLS4</accession>
<organism evidence="2">
    <name type="scientific">Brassica oleracea</name>
    <name type="common">Wild cabbage</name>
    <dbReference type="NCBI Taxonomy" id="3712"/>
    <lineage>
        <taxon>Eukaryota</taxon>
        <taxon>Viridiplantae</taxon>
        <taxon>Streptophyta</taxon>
        <taxon>Embryophyta</taxon>
        <taxon>Tracheophyta</taxon>
        <taxon>Spermatophyta</taxon>
        <taxon>Magnoliopsida</taxon>
        <taxon>eudicotyledons</taxon>
        <taxon>Gunneridae</taxon>
        <taxon>Pentapetalae</taxon>
        <taxon>rosids</taxon>
        <taxon>malvids</taxon>
        <taxon>Brassicales</taxon>
        <taxon>Brassicaceae</taxon>
        <taxon>Brassiceae</taxon>
        <taxon>Brassica</taxon>
    </lineage>
</organism>
<dbReference type="InterPro" id="IPR039764">
    <property type="entry name" value="HABP4/SERBP1-like"/>
</dbReference>
<gene>
    <name evidence="2" type="ORF">BOLC3T20828H</name>
</gene>
<evidence type="ECO:0000256" key="1">
    <source>
        <dbReference type="SAM" id="MobiDB-lite"/>
    </source>
</evidence>
<feature type="compositionally biased region" description="Basic and acidic residues" evidence="1">
    <location>
        <begin position="7"/>
        <end position="32"/>
    </location>
</feature>
<dbReference type="EMBL" id="LR031872">
    <property type="protein sequence ID" value="VDD00015.1"/>
    <property type="molecule type" value="Genomic_DNA"/>
</dbReference>
<dbReference type="PANTHER" id="PTHR12299:SF73">
    <property type="entry name" value="RGG REPEATS NUCLEAR RNA BINDING PROTEIN A"/>
    <property type="match status" value="1"/>
</dbReference>
<proteinExistence type="predicted"/>
<feature type="region of interest" description="Disordered" evidence="1">
    <location>
        <begin position="1"/>
        <end position="32"/>
    </location>
</feature>
<dbReference type="GO" id="GO:0005634">
    <property type="term" value="C:nucleus"/>
    <property type="evidence" value="ECO:0007669"/>
    <property type="project" value="TreeGrafter"/>
</dbReference>
<dbReference type="AlphaFoldDB" id="A0A3P6BLS4"/>
<dbReference type="GO" id="GO:0003729">
    <property type="term" value="F:mRNA binding"/>
    <property type="evidence" value="ECO:0007669"/>
    <property type="project" value="TreeGrafter"/>
</dbReference>
<dbReference type="PANTHER" id="PTHR12299">
    <property type="entry name" value="HYALURONIC ACID-BINDING PROTEIN 4"/>
    <property type="match status" value="1"/>
</dbReference>
<name>A0A3P6BLS4_BRAOL</name>